<accession>A0AAN5BRK0</accession>
<protein>
    <submittedName>
        <fullName evidence="2">Unnamed protein product</fullName>
    </submittedName>
</protein>
<feature type="region of interest" description="Disordered" evidence="1">
    <location>
        <begin position="1"/>
        <end position="32"/>
    </location>
</feature>
<organism evidence="2 3">
    <name type="scientific">Aspergillus oryzae</name>
    <name type="common">Yellow koji mold</name>
    <dbReference type="NCBI Taxonomy" id="5062"/>
    <lineage>
        <taxon>Eukaryota</taxon>
        <taxon>Fungi</taxon>
        <taxon>Dikarya</taxon>
        <taxon>Ascomycota</taxon>
        <taxon>Pezizomycotina</taxon>
        <taxon>Eurotiomycetes</taxon>
        <taxon>Eurotiomycetidae</taxon>
        <taxon>Eurotiales</taxon>
        <taxon>Aspergillaceae</taxon>
        <taxon>Aspergillus</taxon>
        <taxon>Aspergillus subgen. Circumdati</taxon>
    </lineage>
</organism>
<evidence type="ECO:0000256" key="1">
    <source>
        <dbReference type="SAM" id="MobiDB-lite"/>
    </source>
</evidence>
<dbReference type="EMBL" id="BSYA01000053">
    <property type="protein sequence ID" value="GMG29108.1"/>
    <property type="molecule type" value="Genomic_DNA"/>
</dbReference>
<dbReference type="AlphaFoldDB" id="A0AAN5BRK0"/>
<comment type="caution">
    <text evidence="2">The sequence shown here is derived from an EMBL/GenBank/DDBJ whole genome shotgun (WGS) entry which is preliminary data.</text>
</comment>
<evidence type="ECO:0000313" key="2">
    <source>
        <dbReference type="EMBL" id="GMG29108.1"/>
    </source>
</evidence>
<proteinExistence type="predicted"/>
<dbReference type="Proteomes" id="UP001165205">
    <property type="component" value="Unassembled WGS sequence"/>
</dbReference>
<reference evidence="2" key="1">
    <citation type="submission" date="2023-04" db="EMBL/GenBank/DDBJ databases">
        <title>Aspergillus oryzae NBRC 4228.</title>
        <authorList>
            <person name="Ichikawa N."/>
            <person name="Sato H."/>
            <person name="Tonouchi N."/>
        </authorList>
    </citation>
    <scope>NUCLEOTIDE SEQUENCE</scope>
    <source>
        <strain evidence="2">NBRC 4228</strain>
    </source>
</reference>
<sequence>MPSKNDQKGHPQMPRAPQVKPPVRIDNTNSTTELLSTPVQSGSLQLRRKLIDNTRQYTDTQDSKPQKAGCKIIRQLSYNAILAIKSIGPISTKQETIAITPVLISILDLWKISTHPCTEGFRTPIELPGIGRSHCSTLYKPVPNPPDYILFISLTQSFIHSSTHSFLSLQSLVFQVAYFSPYHTFKMKFAYILSALASTAVGAPLLDGLLGGLLGTLPIVSNLGELNGVLGGLLNLGGGGELPLLAILGSLGKLPTGATGAIPSGLPSGFPAGLPSAKPSAVPTSVAVPSTGATPSGVPSADGLATGKLLQDLAPQLNNILVVTGPDAKVLLIELSPEVTALVSGLGLASLGVPLGGIVASAASLGDLLADLGKPVENLVTVVGVDGGALLISLSPEIAALVSDLGLPGVGVPLGTVVAIVGGSL</sequence>
<evidence type="ECO:0000313" key="3">
    <source>
        <dbReference type="Proteomes" id="UP001165205"/>
    </source>
</evidence>
<gene>
    <name evidence="2" type="ORF">Aory04_000541200</name>
</gene>
<name>A0AAN5BRK0_ASPOZ</name>